<dbReference type="InterPro" id="IPR000536">
    <property type="entry name" value="Nucl_hrmn_rcpt_lig-bd"/>
</dbReference>
<evidence type="ECO:0000256" key="2">
    <source>
        <dbReference type="ARBA" id="ARBA00022723"/>
    </source>
</evidence>
<dbReference type="SUPFAM" id="SSF57716">
    <property type="entry name" value="Glucocorticoid receptor-like (DNA-binding domain)"/>
    <property type="match status" value="1"/>
</dbReference>
<dbReference type="PROSITE" id="PS00031">
    <property type="entry name" value="NUCLEAR_REC_DBD_1"/>
    <property type="match status" value="1"/>
</dbReference>
<dbReference type="PRINTS" id="PR00047">
    <property type="entry name" value="STROIDFINGER"/>
</dbReference>
<dbReference type="InterPro" id="IPR050274">
    <property type="entry name" value="Nuclear_hormone_rcpt_NR2"/>
</dbReference>
<evidence type="ECO:0000256" key="6">
    <source>
        <dbReference type="ARBA" id="ARBA00023125"/>
    </source>
</evidence>
<reference evidence="13 14" key="1">
    <citation type="submission" date="2021-06" db="EMBL/GenBank/DDBJ databases">
        <title>A haploid diamondback moth (Plutella xylostella L.) genome assembly resolves 31 chromosomes and identifies a diamide resistance mutation.</title>
        <authorList>
            <person name="Ward C.M."/>
            <person name="Perry K.D."/>
            <person name="Baker G."/>
            <person name="Powis K."/>
            <person name="Heckel D.G."/>
            <person name="Baxter S.W."/>
        </authorList>
    </citation>
    <scope>NUCLEOTIDE SEQUENCE [LARGE SCALE GENOMIC DNA]</scope>
    <source>
        <strain evidence="13 14">LV</strain>
        <tissue evidence="13">Single pupa</tissue>
    </source>
</reference>
<keyword evidence="3 10" id="KW-0863">Zinc-finger</keyword>
<dbReference type="SUPFAM" id="SSF48508">
    <property type="entry name" value="Nuclear receptor ligand-binding domain"/>
    <property type="match status" value="1"/>
</dbReference>
<keyword evidence="5 10" id="KW-0805">Transcription regulation</keyword>
<keyword evidence="6 10" id="KW-0238">DNA-binding</keyword>
<dbReference type="Gene3D" id="3.30.50.10">
    <property type="entry name" value="Erythroid Transcription Factor GATA-1, subunit A"/>
    <property type="match status" value="1"/>
</dbReference>
<evidence type="ECO:0000256" key="7">
    <source>
        <dbReference type="ARBA" id="ARBA00023163"/>
    </source>
</evidence>
<comment type="subcellular location">
    <subcellularLocation>
        <location evidence="1 10">Nucleus</location>
    </subcellularLocation>
</comment>
<keyword evidence="8 10" id="KW-0675">Receptor</keyword>
<proteinExistence type="inferred from homology"/>
<evidence type="ECO:0000313" key="14">
    <source>
        <dbReference type="Proteomes" id="UP000823941"/>
    </source>
</evidence>
<keyword evidence="9 10" id="KW-0539">Nucleus</keyword>
<dbReference type="PROSITE" id="PS51030">
    <property type="entry name" value="NUCLEAR_REC_DBD_2"/>
    <property type="match status" value="1"/>
</dbReference>
<dbReference type="InterPro" id="IPR035500">
    <property type="entry name" value="NHR-like_dom_sf"/>
</dbReference>
<dbReference type="EMBL" id="JAHIBW010000001">
    <property type="protein sequence ID" value="KAG7313168.1"/>
    <property type="molecule type" value="Genomic_DNA"/>
</dbReference>
<feature type="domain" description="NR LBD" evidence="12">
    <location>
        <begin position="133"/>
        <end position="364"/>
    </location>
</feature>
<dbReference type="SMART" id="SM00430">
    <property type="entry name" value="HOLI"/>
    <property type="match status" value="1"/>
</dbReference>
<dbReference type="Pfam" id="PF00105">
    <property type="entry name" value="zf-C4"/>
    <property type="match status" value="1"/>
</dbReference>
<evidence type="ECO:0008006" key="15">
    <source>
        <dbReference type="Google" id="ProtNLM"/>
    </source>
</evidence>
<evidence type="ECO:0000256" key="10">
    <source>
        <dbReference type="RuleBase" id="RU004334"/>
    </source>
</evidence>
<feature type="domain" description="Nuclear receptor" evidence="11">
    <location>
        <begin position="9"/>
        <end position="86"/>
    </location>
</feature>
<evidence type="ECO:0000259" key="12">
    <source>
        <dbReference type="PROSITE" id="PS51843"/>
    </source>
</evidence>
<comment type="similarity">
    <text evidence="10">Belongs to the nuclear hormone receptor family.</text>
</comment>
<evidence type="ECO:0000256" key="5">
    <source>
        <dbReference type="ARBA" id="ARBA00023015"/>
    </source>
</evidence>
<dbReference type="Gene3D" id="1.10.565.10">
    <property type="entry name" value="Retinoid X Receptor"/>
    <property type="match status" value="1"/>
</dbReference>
<keyword evidence="4 10" id="KW-0862">Zinc</keyword>
<dbReference type="Pfam" id="PF00104">
    <property type="entry name" value="Hormone_recep"/>
    <property type="match status" value="1"/>
</dbReference>
<accession>A0ABQ7R7F5</accession>
<organism evidence="13 14">
    <name type="scientific">Plutella xylostella</name>
    <name type="common">Diamondback moth</name>
    <name type="synonym">Plutella maculipennis</name>
    <dbReference type="NCBI Taxonomy" id="51655"/>
    <lineage>
        <taxon>Eukaryota</taxon>
        <taxon>Metazoa</taxon>
        <taxon>Ecdysozoa</taxon>
        <taxon>Arthropoda</taxon>
        <taxon>Hexapoda</taxon>
        <taxon>Insecta</taxon>
        <taxon>Pterygota</taxon>
        <taxon>Neoptera</taxon>
        <taxon>Endopterygota</taxon>
        <taxon>Lepidoptera</taxon>
        <taxon>Glossata</taxon>
        <taxon>Ditrysia</taxon>
        <taxon>Yponomeutoidea</taxon>
        <taxon>Plutellidae</taxon>
        <taxon>Plutella</taxon>
    </lineage>
</organism>
<dbReference type="InterPro" id="IPR001628">
    <property type="entry name" value="Znf_hrmn_rcpt"/>
</dbReference>
<dbReference type="Proteomes" id="UP000823941">
    <property type="component" value="Chromosome 1"/>
</dbReference>
<evidence type="ECO:0000256" key="3">
    <source>
        <dbReference type="ARBA" id="ARBA00022771"/>
    </source>
</evidence>
<evidence type="ECO:0000256" key="8">
    <source>
        <dbReference type="ARBA" id="ARBA00023170"/>
    </source>
</evidence>
<dbReference type="PRINTS" id="PR00398">
    <property type="entry name" value="STRDHORMONER"/>
</dbReference>
<dbReference type="InterPro" id="IPR001723">
    <property type="entry name" value="Nuclear_hrmn_rcpt"/>
</dbReference>
<evidence type="ECO:0000313" key="13">
    <source>
        <dbReference type="EMBL" id="KAG7313168.1"/>
    </source>
</evidence>
<keyword evidence="2 10" id="KW-0479">Metal-binding</keyword>
<gene>
    <name evidence="13" type="ORF">JYU34_000261</name>
</gene>
<evidence type="ECO:0000256" key="1">
    <source>
        <dbReference type="ARBA" id="ARBA00004123"/>
    </source>
</evidence>
<dbReference type="SMART" id="SM00399">
    <property type="entry name" value="ZnF_C4"/>
    <property type="match status" value="1"/>
</dbReference>
<protein>
    <recommendedName>
        <fullName evidence="15">Tailless</fullName>
    </recommendedName>
</protein>
<name>A0ABQ7R7F5_PLUXY</name>
<evidence type="ECO:0000256" key="9">
    <source>
        <dbReference type="ARBA" id="ARBA00023242"/>
    </source>
</evidence>
<evidence type="ECO:0000256" key="4">
    <source>
        <dbReference type="ARBA" id="ARBA00022833"/>
    </source>
</evidence>
<evidence type="ECO:0000259" key="11">
    <source>
        <dbReference type="PROSITE" id="PS51030"/>
    </source>
</evidence>
<dbReference type="InterPro" id="IPR013088">
    <property type="entry name" value="Znf_NHR/GATA"/>
</dbReference>
<dbReference type="PROSITE" id="PS51843">
    <property type="entry name" value="NR_LBD"/>
    <property type="match status" value="1"/>
</dbReference>
<sequence>MDSGRILYDVPCAVCRDHSSGKHYGVFACDGCAGFFKRSVRRARSYACKARAPGACLVDKAHRNQCRACRLAKCLNAGMNKDAVQHERGPRNSTIRRQMALFLKDPAMPSQDLGAPGAPPSAIDLAGPKHTLLPPALTLYDPYAYSRLTLLTPPPAPCLPPLAPALPPRDPEAMCEAAARLLFMNVKWAKSVPAFMSLSLPDRLLLLEESWRDLFVIGAAQFLYPMDVKILVRGKGRLEGGEVEAFERAVEETAGLRLDSNEFSCLRALALFRASAGAGAGGAGEARRLRDVPAVAALQEHSQLVLTEYTQRSYPREPDRCSRLLQLLPLARRVDPATIEELFFRATIGDIPLQRIISDMCRGGASDPL</sequence>
<comment type="caution">
    <text evidence="13">The sequence shown here is derived from an EMBL/GenBank/DDBJ whole genome shotgun (WGS) entry which is preliminary data.</text>
</comment>
<keyword evidence="7 10" id="KW-0804">Transcription</keyword>
<dbReference type="PANTHER" id="PTHR24083">
    <property type="entry name" value="NUCLEAR HORMONE RECEPTOR"/>
    <property type="match status" value="1"/>
</dbReference>
<keyword evidence="14" id="KW-1185">Reference proteome</keyword>